<organism evidence="3 4">
    <name type="scientific">Rotaria sordida</name>
    <dbReference type="NCBI Taxonomy" id="392033"/>
    <lineage>
        <taxon>Eukaryota</taxon>
        <taxon>Metazoa</taxon>
        <taxon>Spiralia</taxon>
        <taxon>Gnathifera</taxon>
        <taxon>Rotifera</taxon>
        <taxon>Eurotatoria</taxon>
        <taxon>Bdelloidea</taxon>
        <taxon>Philodinida</taxon>
        <taxon>Philodinidae</taxon>
        <taxon>Rotaria</taxon>
    </lineage>
</organism>
<protein>
    <submittedName>
        <fullName evidence="3">Uncharacterized protein</fullName>
    </submittedName>
</protein>
<dbReference type="Proteomes" id="UP000663874">
    <property type="component" value="Unassembled WGS sequence"/>
</dbReference>
<keyword evidence="2" id="KW-0472">Membrane</keyword>
<reference evidence="3" key="1">
    <citation type="submission" date="2021-02" db="EMBL/GenBank/DDBJ databases">
        <authorList>
            <person name="Nowell W R."/>
        </authorList>
    </citation>
    <scope>NUCLEOTIDE SEQUENCE</scope>
</reference>
<evidence type="ECO:0000313" key="3">
    <source>
        <dbReference type="EMBL" id="CAF3930155.1"/>
    </source>
</evidence>
<sequence length="213" mass="24108">MYEIYTQITITVLLGLIFLLTGLVIGCLSVYGLRLSTLEYLYNRTCKKSLVNFANILHGVYELYDSLYIRLTPISSVTIGTSIDELFIETWENTYNYSNYYSICAPLTCRYTYVDRNNTTYMLTTFLGLYGEQTRSEPLHSESYETKPSTPPREIQSNLDTIQEIPSSTNTSNVGGRSSFVHSTWFKVLIGFILGGAVTAAIAVSILNFRRKV</sequence>
<keyword evidence="2" id="KW-1133">Transmembrane helix</keyword>
<feature type="transmembrane region" description="Helical" evidence="2">
    <location>
        <begin position="188"/>
        <end position="209"/>
    </location>
</feature>
<accession>A0A819JHB9</accession>
<name>A0A819JHB9_9BILA</name>
<keyword evidence="2" id="KW-0812">Transmembrane</keyword>
<dbReference type="EMBL" id="CAJOBE010004400">
    <property type="protein sequence ID" value="CAF3930155.1"/>
    <property type="molecule type" value="Genomic_DNA"/>
</dbReference>
<proteinExistence type="predicted"/>
<comment type="caution">
    <text evidence="3">The sequence shown here is derived from an EMBL/GenBank/DDBJ whole genome shotgun (WGS) entry which is preliminary data.</text>
</comment>
<evidence type="ECO:0000256" key="2">
    <source>
        <dbReference type="SAM" id="Phobius"/>
    </source>
</evidence>
<gene>
    <name evidence="3" type="ORF">FNK824_LOCUS22099</name>
</gene>
<feature type="transmembrane region" description="Helical" evidence="2">
    <location>
        <begin position="12"/>
        <end position="33"/>
    </location>
</feature>
<evidence type="ECO:0000313" key="4">
    <source>
        <dbReference type="Proteomes" id="UP000663874"/>
    </source>
</evidence>
<feature type="region of interest" description="Disordered" evidence="1">
    <location>
        <begin position="138"/>
        <end position="158"/>
    </location>
</feature>
<evidence type="ECO:0000256" key="1">
    <source>
        <dbReference type="SAM" id="MobiDB-lite"/>
    </source>
</evidence>
<dbReference type="AlphaFoldDB" id="A0A819JHB9"/>